<sequence>MTGKHVVVTGAGTGIGRAVARRLARDGASLTLLARDRGRLEAVAATLDVATHVVSCDITDRTRVDRAFAGASEALGPIHALVAASGIGGPNGDGPGDRFDEIVRVNLGGTYSCARASVRHLAPGPDARHLVVISSILARIAVPAYTGYSASKAGLLGLVRSLAAELAPGNVQVNAICPGWVDTDMAWQGLDALAEAIGGTREDAYRRAMSEVPMGRMSQPDDIAGTVAWLLSPDARGVTGQAIDQNGGAWTG</sequence>
<organism evidence="4 5">
    <name type="scientific">Gaiella occulta</name>
    <dbReference type="NCBI Taxonomy" id="1002870"/>
    <lineage>
        <taxon>Bacteria</taxon>
        <taxon>Bacillati</taxon>
        <taxon>Actinomycetota</taxon>
        <taxon>Thermoleophilia</taxon>
        <taxon>Gaiellales</taxon>
        <taxon>Gaiellaceae</taxon>
        <taxon>Gaiella</taxon>
    </lineage>
</organism>
<dbReference type="FunFam" id="3.40.50.720:FF:000084">
    <property type="entry name" value="Short-chain dehydrogenase reductase"/>
    <property type="match status" value="1"/>
</dbReference>
<comment type="caution">
    <text evidence="4">The sequence shown here is derived from an EMBL/GenBank/DDBJ whole genome shotgun (WGS) entry which is preliminary data.</text>
</comment>
<dbReference type="InterPro" id="IPR002347">
    <property type="entry name" value="SDR_fam"/>
</dbReference>
<dbReference type="PANTHER" id="PTHR42760:SF133">
    <property type="entry name" value="3-OXOACYL-[ACYL-CARRIER-PROTEIN] REDUCTASE"/>
    <property type="match status" value="1"/>
</dbReference>
<dbReference type="PRINTS" id="PR00080">
    <property type="entry name" value="SDRFAMILY"/>
</dbReference>
<proteinExistence type="inferred from homology"/>
<reference evidence="5" key="2">
    <citation type="journal article" date="2019" name="MicrobiologyOpen">
        <title>High-quality draft genome sequence of Gaiella occulta isolated from a 150 meter deep mineral water borehole and comparison with the genome sequences of other deep-branching lineages of the phylum Actinobacteria.</title>
        <authorList>
            <person name="Severino R."/>
            <person name="Froufe H.J.C."/>
            <person name="Barroso C."/>
            <person name="Albuquerque L."/>
            <person name="Lobo-da-Cunha A."/>
            <person name="da Costa M.S."/>
            <person name="Egas C."/>
        </authorList>
    </citation>
    <scope>NUCLEOTIDE SEQUENCE [LARGE SCALE GENOMIC DNA]</scope>
    <source>
        <strain evidence="5">F2-233</strain>
    </source>
</reference>
<keyword evidence="5" id="KW-1185">Reference proteome</keyword>
<dbReference type="InterPro" id="IPR020904">
    <property type="entry name" value="Sc_DH/Rdtase_CS"/>
</dbReference>
<dbReference type="SUPFAM" id="SSF51735">
    <property type="entry name" value="NAD(P)-binding Rossmann-fold domains"/>
    <property type="match status" value="1"/>
</dbReference>
<dbReference type="SMART" id="SM00822">
    <property type="entry name" value="PKS_KR"/>
    <property type="match status" value="1"/>
</dbReference>
<dbReference type="InterPro" id="IPR057326">
    <property type="entry name" value="KR_dom"/>
</dbReference>
<dbReference type="Pfam" id="PF13561">
    <property type="entry name" value="adh_short_C2"/>
    <property type="match status" value="1"/>
</dbReference>
<gene>
    <name evidence="4" type="ORF">Gocc_0712</name>
</gene>
<dbReference type="InterPro" id="IPR036291">
    <property type="entry name" value="NAD(P)-bd_dom_sf"/>
</dbReference>
<dbReference type="RefSeq" id="WP_114795181.1">
    <property type="nucleotide sequence ID" value="NZ_QQZY01000002.1"/>
</dbReference>
<dbReference type="PANTHER" id="PTHR42760">
    <property type="entry name" value="SHORT-CHAIN DEHYDROGENASES/REDUCTASES FAMILY MEMBER"/>
    <property type="match status" value="1"/>
</dbReference>
<dbReference type="CDD" id="cd05233">
    <property type="entry name" value="SDR_c"/>
    <property type="match status" value="1"/>
</dbReference>
<evidence type="ECO:0000259" key="3">
    <source>
        <dbReference type="SMART" id="SM00822"/>
    </source>
</evidence>
<keyword evidence="2" id="KW-0560">Oxidoreductase</keyword>
<feature type="domain" description="Ketoreductase" evidence="3">
    <location>
        <begin position="4"/>
        <end position="183"/>
    </location>
</feature>
<reference evidence="4 5" key="1">
    <citation type="submission" date="2018-07" db="EMBL/GenBank/DDBJ databases">
        <title>High-quality-draft genome sequence of Gaiella occulta.</title>
        <authorList>
            <person name="Severino R."/>
            <person name="Froufe H.J.C."/>
            <person name="Rainey F.A."/>
            <person name="Barroso C."/>
            <person name="Albuquerque L."/>
            <person name="Lobo-Da-Cunha A."/>
            <person name="Da Costa M.S."/>
            <person name="Egas C."/>
        </authorList>
    </citation>
    <scope>NUCLEOTIDE SEQUENCE [LARGE SCALE GENOMIC DNA]</scope>
    <source>
        <strain evidence="4 5">F2-233</strain>
    </source>
</reference>
<dbReference type="Gene3D" id="3.40.50.720">
    <property type="entry name" value="NAD(P)-binding Rossmann-like Domain"/>
    <property type="match status" value="1"/>
</dbReference>
<dbReference type="OrthoDB" id="9804774at2"/>
<dbReference type="AlphaFoldDB" id="A0A7M2YYT3"/>
<comment type="similarity">
    <text evidence="1">Belongs to the short-chain dehydrogenases/reductases (SDR) family.</text>
</comment>
<dbReference type="PRINTS" id="PR00081">
    <property type="entry name" value="GDHRDH"/>
</dbReference>
<dbReference type="Proteomes" id="UP000254134">
    <property type="component" value="Unassembled WGS sequence"/>
</dbReference>
<accession>A0A7M2YYT3</accession>
<evidence type="ECO:0000313" key="5">
    <source>
        <dbReference type="Proteomes" id="UP000254134"/>
    </source>
</evidence>
<name>A0A7M2YYT3_9ACTN</name>
<evidence type="ECO:0000256" key="1">
    <source>
        <dbReference type="ARBA" id="ARBA00006484"/>
    </source>
</evidence>
<dbReference type="PROSITE" id="PS00061">
    <property type="entry name" value="ADH_SHORT"/>
    <property type="match status" value="1"/>
</dbReference>
<evidence type="ECO:0000256" key="2">
    <source>
        <dbReference type="ARBA" id="ARBA00023002"/>
    </source>
</evidence>
<protein>
    <submittedName>
        <fullName evidence="4">Dehydrogenases with different specificities (Related to short-chain alcohol dehydrogenases)</fullName>
    </submittedName>
</protein>
<evidence type="ECO:0000313" key="4">
    <source>
        <dbReference type="EMBL" id="RDI74914.1"/>
    </source>
</evidence>
<dbReference type="EMBL" id="QQZY01000002">
    <property type="protein sequence ID" value="RDI74914.1"/>
    <property type="molecule type" value="Genomic_DNA"/>
</dbReference>
<dbReference type="GO" id="GO:0016616">
    <property type="term" value="F:oxidoreductase activity, acting on the CH-OH group of donors, NAD or NADP as acceptor"/>
    <property type="evidence" value="ECO:0007669"/>
    <property type="project" value="TreeGrafter"/>
</dbReference>